<feature type="transmembrane region" description="Helical" evidence="10">
    <location>
        <begin position="273"/>
        <end position="295"/>
    </location>
</feature>
<evidence type="ECO:0000256" key="3">
    <source>
        <dbReference type="ARBA" id="ARBA00022606"/>
    </source>
</evidence>
<feature type="transmembrane region" description="Helical" evidence="10">
    <location>
        <begin position="191"/>
        <end position="217"/>
    </location>
</feature>
<protein>
    <recommendedName>
        <fullName evidence="10">Odorant receptor</fullName>
    </recommendedName>
</protein>
<comment type="caution">
    <text evidence="10">Lacks conserved residue(s) required for the propagation of feature annotation.</text>
</comment>
<gene>
    <name evidence="11" type="ORF">NQ318_007595</name>
</gene>
<accession>A0AAV8YC91</accession>
<keyword evidence="9 10" id="KW-0807">Transducer</keyword>
<keyword evidence="6 10" id="KW-1133">Transmembrane helix</keyword>
<comment type="caution">
    <text evidence="11">The sequence shown here is derived from an EMBL/GenBank/DDBJ whole genome shotgun (WGS) entry which is preliminary data.</text>
</comment>
<evidence type="ECO:0000313" key="11">
    <source>
        <dbReference type="EMBL" id="KAJ8948591.1"/>
    </source>
</evidence>
<name>A0AAV8YC91_9CUCU</name>
<evidence type="ECO:0000256" key="2">
    <source>
        <dbReference type="ARBA" id="ARBA00022475"/>
    </source>
</evidence>
<evidence type="ECO:0000256" key="4">
    <source>
        <dbReference type="ARBA" id="ARBA00022692"/>
    </source>
</evidence>
<evidence type="ECO:0000256" key="8">
    <source>
        <dbReference type="ARBA" id="ARBA00023170"/>
    </source>
</evidence>
<dbReference type="GO" id="GO:0004984">
    <property type="term" value="F:olfactory receptor activity"/>
    <property type="evidence" value="ECO:0007669"/>
    <property type="project" value="InterPro"/>
</dbReference>
<dbReference type="GO" id="GO:0007165">
    <property type="term" value="P:signal transduction"/>
    <property type="evidence" value="ECO:0007669"/>
    <property type="project" value="UniProtKB-KW"/>
</dbReference>
<dbReference type="EMBL" id="JAPWTK010000134">
    <property type="protein sequence ID" value="KAJ8948591.1"/>
    <property type="molecule type" value="Genomic_DNA"/>
</dbReference>
<dbReference type="PANTHER" id="PTHR21137:SF35">
    <property type="entry name" value="ODORANT RECEPTOR 19A-RELATED"/>
    <property type="match status" value="1"/>
</dbReference>
<feature type="transmembrane region" description="Helical" evidence="10">
    <location>
        <begin position="301"/>
        <end position="321"/>
    </location>
</feature>
<organism evidence="11 12">
    <name type="scientific">Aromia moschata</name>
    <dbReference type="NCBI Taxonomy" id="1265417"/>
    <lineage>
        <taxon>Eukaryota</taxon>
        <taxon>Metazoa</taxon>
        <taxon>Ecdysozoa</taxon>
        <taxon>Arthropoda</taxon>
        <taxon>Hexapoda</taxon>
        <taxon>Insecta</taxon>
        <taxon>Pterygota</taxon>
        <taxon>Neoptera</taxon>
        <taxon>Endopterygota</taxon>
        <taxon>Coleoptera</taxon>
        <taxon>Polyphaga</taxon>
        <taxon>Cucujiformia</taxon>
        <taxon>Chrysomeloidea</taxon>
        <taxon>Cerambycidae</taxon>
        <taxon>Cerambycinae</taxon>
        <taxon>Callichromatini</taxon>
        <taxon>Aromia</taxon>
    </lineage>
</organism>
<keyword evidence="7 10" id="KW-0472">Membrane</keyword>
<keyword evidence="12" id="KW-1185">Reference proteome</keyword>
<evidence type="ECO:0000256" key="10">
    <source>
        <dbReference type="RuleBase" id="RU351113"/>
    </source>
</evidence>
<evidence type="ECO:0000256" key="5">
    <source>
        <dbReference type="ARBA" id="ARBA00022725"/>
    </source>
</evidence>
<proteinExistence type="inferred from homology"/>
<feature type="transmembrane region" description="Helical" evidence="10">
    <location>
        <begin position="81"/>
        <end position="100"/>
    </location>
</feature>
<dbReference type="GO" id="GO:0005886">
    <property type="term" value="C:plasma membrane"/>
    <property type="evidence" value="ECO:0007669"/>
    <property type="project" value="UniProtKB-SubCell"/>
</dbReference>
<keyword evidence="3 10" id="KW-0716">Sensory transduction</keyword>
<evidence type="ECO:0000256" key="6">
    <source>
        <dbReference type="ARBA" id="ARBA00022989"/>
    </source>
</evidence>
<feature type="transmembrane region" description="Helical" evidence="10">
    <location>
        <begin position="44"/>
        <end position="69"/>
    </location>
</feature>
<dbReference type="PANTHER" id="PTHR21137">
    <property type="entry name" value="ODORANT RECEPTOR"/>
    <property type="match status" value="1"/>
</dbReference>
<evidence type="ECO:0000313" key="12">
    <source>
        <dbReference type="Proteomes" id="UP001162162"/>
    </source>
</evidence>
<dbReference type="InterPro" id="IPR004117">
    <property type="entry name" value="7tm6_olfct_rcpt"/>
</dbReference>
<dbReference type="GO" id="GO:0005549">
    <property type="term" value="F:odorant binding"/>
    <property type="evidence" value="ECO:0007669"/>
    <property type="project" value="InterPro"/>
</dbReference>
<keyword evidence="4 10" id="KW-0812">Transmembrane</keyword>
<dbReference type="AlphaFoldDB" id="A0AAV8YC91"/>
<comment type="subcellular location">
    <subcellularLocation>
        <location evidence="1 10">Cell membrane</location>
        <topology evidence="1 10">Multi-pass membrane protein</topology>
    </subcellularLocation>
</comment>
<evidence type="ECO:0000256" key="9">
    <source>
        <dbReference type="ARBA" id="ARBA00023224"/>
    </source>
</evidence>
<dbReference type="Pfam" id="PF02949">
    <property type="entry name" value="7tm_6"/>
    <property type="match status" value="1"/>
</dbReference>
<feature type="transmembrane region" description="Helical" evidence="10">
    <location>
        <begin position="141"/>
        <end position="159"/>
    </location>
</feature>
<keyword evidence="5 10" id="KW-0552">Olfaction</keyword>
<dbReference type="Proteomes" id="UP001162162">
    <property type="component" value="Unassembled WGS sequence"/>
</dbReference>
<keyword evidence="2" id="KW-1003">Cell membrane</keyword>
<reference evidence="11" key="1">
    <citation type="journal article" date="2023" name="Insect Mol. Biol.">
        <title>Genome sequencing provides insights into the evolution of gene families encoding plant cell wall-degrading enzymes in longhorned beetles.</title>
        <authorList>
            <person name="Shin N.R."/>
            <person name="Okamura Y."/>
            <person name="Kirsch R."/>
            <person name="Pauchet Y."/>
        </authorList>
    </citation>
    <scope>NUCLEOTIDE SEQUENCE</scope>
    <source>
        <strain evidence="11">AMC_N1</strain>
    </source>
</reference>
<sequence>MGKEKAPKGGLVANEYDLLKAFDTEIFYLTIAGFYPKKTPKYKYLYILAAIFNFSLEYLQFIAMATLVYQNFSDVSKVSEALLFCMTQFAFLNKLNNFIINKSNWLLLEEMLENPVFRNVISDEELIVTLYISGGKRIAKIYRVLCVLVVVFYALFPFMDNRDETQHKFPLPAWFPFNPNEYYYEVFSAEILSIAIGAWINSNIDILTIMAIILGTAQFEVLKRRIKMILKPAIDGIPVGEDIVQDRVKKCIIHYNDLLCYVSQIEKTYSKGIFIQFLSSVIVICLTGFQILMISFNSMQFVLLIIYFSCMMLQIIMYCWYGHMIVESILRSSYSYFAVLQRIYSKGQIQ</sequence>
<keyword evidence="8 10" id="KW-0675">Receptor</keyword>
<evidence type="ECO:0000256" key="1">
    <source>
        <dbReference type="ARBA" id="ARBA00004651"/>
    </source>
</evidence>
<comment type="similarity">
    <text evidence="10">Belongs to the insect chemoreceptor superfamily. Heteromeric odorant receptor channel (TC 1.A.69) family.</text>
</comment>
<evidence type="ECO:0000256" key="7">
    <source>
        <dbReference type="ARBA" id="ARBA00023136"/>
    </source>
</evidence>